<keyword evidence="12" id="KW-1185">Reference proteome</keyword>
<dbReference type="Pfam" id="PF25198">
    <property type="entry name" value="Spore_GerAC_N"/>
    <property type="match status" value="1"/>
</dbReference>
<sequence length="386" mass="43669">MSRRIAAIVCPLVTLLLLTGCWSSSEIQNVTYAKAIGLDYKNGAYHVYVQALDFSSVAKSEAQGQSTSMPGIWIGHGQGRTMNLAINNLFQTAQMHIAWGHVTAAVLSQDILDSGKIEDVLDMVNRFPESRYTTWVYGTRMPIDKLLAISSLFNMSPLDSILHNPTPSYKEDSTMPPLQAMTFIANQHERSASTYLPSLAYTDQNWNRNNEPHDLFYIEGAFFNRDDDVHGYMPKSKLTGFSFMQPEMHRAPLLLEQDGELIGTLSIGLPKIKIKPVVRGDEVRFRIKATYLAAMYEYLSPMTYDEMVGLAAQRIKEQILATYTEALKQHIDVYELEKKLYRKHPKLWRKLSNDGEISILSDSSIESLDVKVHISYNGKYKRIAGL</sequence>
<dbReference type="InterPro" id="IPR008844">
    <property type="entry name" value="Spore_GerAC-like"/>
</dbReference>
<evidence type="ECO:0000256" key="1">
    <source>
        <dbReference type="ARBA" id="ARBA00004635"/>
    </source>
</evidence>
<feature type="chain" id="PRO_5038786636" evidence="8">
    <location>
        <begin position="26"/>
        <end position="386"/>
    </location>
</feature>
<dbReference type="GO" id="GO:0016020">
    <property type="term" value="C:membrane"/>
    <property type="evidence" value="ECO:0007669"/>
    <property type="project" value="UniProtKB-SubCell"/>
</dbReference>
<evidence type="ECO:0000256" key="7">
    <source>
        <dbReference type="ARBA" id="ARBA00023288"/>
    </source>
</evidence>
<dbReference type="PROSITE" id="PS51257">
    <property type="entry name" value="PROKAR_LIPOPROTEIN"/>
    <property type="match status" value="1"/>
</dbReference>
<dbReference type="PANTHER" id="PTHR35789:SF1">
    <property type="entry name" value="SPORE GERMINATION PROTEIN B3"/>
    <property type="match status" value="1"/>
</dbReference>
<dbReference type="AlphaFoldDB" id="A0A4S4BPQ9"/>
<dbReference type="Proteomes" id="UP000310636">
    <property type="component" value="Unassembled WGS sequence"/>
</dbReference>
<reference evidence="11 12" key="1">
    <citation type="submission" date="2019-04" db="EMBL/GenBank/DDBJ databases">
        <title>Cohnella sp. nov. isolated from preserved vegetables.</title>
        <authorList>
            <person name="Lin S.-Y."/>
            <person name="Hung M.-H."/>
            <person name="Young C.-C."/>
        </authorList>
    </citation>
    <scope>NUCLEOTIDE SEQUENCE [LARGE SCALE GENOMIC DNA]</scope>
    <source>
        <strain evidence="11 12">CC-MHH1044</strain>
    </source>
</reference>
<evidence type="ECO:0000256" key="3">
    <source>
        <dbReference type="ARBA" id="ARBA00022544"/>
    </source>
</evidence>
<dbReference type="NCBIfam" id="TIGR02887">
    <property type="entry name" value="spore_ger_x_C"/>
    <property type="match status" value="1"/>
</dbReference>
<dbReference type="InterPro" id="IPR038501">
    <property type="entry name" value="Spore_GerAC_C_sf"/>
</dbReference>
<proteinExistence type="inferred from homology"/>
<dbReference type="OrthoDB" id="2380468at2"/>
<feature type="domain" description="Spore germination protein N-terminal" evidence="10">
    <location>
        <begin position="24"/>
        <end position="199"/>
    </location>
</feature>
<gene>
    <name evidence="11" type="ORF">E6C55_19120</name>
</gene>
<organism evidence="11 12">
    <name type="scientific">Cohnella fermenti</name>
    <dbReference type="NCBI Taxonomy" id="2565925"/>
    <lineage>
        <taxon>Bacteria</taxon>
        <taxon>Bacillati</taxon>
        <taxon>Bacillota</taxon>
        <taxon>Bacilli</taxon>
        <taxon>Bacillales</taxon>
        <taxon>Paenibacillaceae</taxon>
        <taxon>Cohnella</taxon>
    </lineage>
</organism>
<evidence type="ECO:0000259" key="10">
    <source>
        <dbReference type="Pfam" id="PF25198"/>
    </source>
</evidence>
<dbReference type="RefSeq" id="WP_136371417.1">
    <property type="nucleotide sequence ID" value="NZ_SSOB01000025.1"/>
</dbReference>
<evidence type="ECO:0000256" key="8">
    <source>
        <dbReference type="SAM" id="SignalP"/>
    </source>
</evidence>
<dbReference type="InterPro" id="IPR046953">
    <property type="entry name" value="Spore_GerAC-like_C"/>
</dbReference>
<evidence type="ECO:0000256" key="6">
    <source>
        <dbReference type="ARBA" id="ARBA00023139"/>
    </source>
</evidence>
<keyword evidence="5" id="KW-0472">Membrane</keyword>
<dbReference type="InterPro" id="IPR057336">
    <property type="entry name" value="GerAC_N"/>
</dbReference>
<evidence type="ECO:0000256" key="2">
    <source>
        <dbReference type="ARBA" id="ARBA00007886"/>
    </source>
</evidence>
<keyword evidence="6" id="KW-0564">Palmitate</keyword>
<evidence type="ECO:0000256" key="5">
    <source>
        <dbReference type="ARBA" id="ARBA00023136"/>
    </source>
</evidence>
<feature type="domain" description="Spore germination GerAC-like C-terminal" evidence="9">
    <location>
        <begin position="220"/>
        <end position="377"/>
    </location>
</feature>
<keyword evidence="3" id="KW-0309">Germination</keyword>
<evidence type="ECO:0000313" key="12">
    <source>
        <dbReference type="Proteomes" id="UP000310636"/>
    </source>
</evidence>
<keyword evidence="7" id="KW-0449">Lipoprotein</keyword>
<name>A0A4S4BPQ9_9BACL</name>
<evidence type="ECO:0000256" key="4">
    <source>
        <dbReference type="ARBA" id="ARBA00022729"/>
    </source>
</evidence>
<evidence type="ECO:0000259" key="9">
    <source>
        <dbReference type="Pfam" id="PF05504"/>
    </source>
</evidence>
<dbReference type="PANTHER" id="PTHR35789">
    <property type="entry name" value="SPORE GERMINATION PROTEIN B3"/>
    <property type="match status" value="1"/>
</dbReference>
<comment type="subcellular location">
    <subcellularLocation>
        <location evidence="1">Membrane</location>
        <topology evidence="1">Lipid-anchor</topology>
    </subcellularLocation>
</comment>
<dbReference type="Gene3D" id="3.30.300.210">
    <property type="entry name" value="Nutrient germinant receptor protein C, domain 3"/>
    <property type="match status" value="1"/>
</dbReference>
<comment type="similarity">
    <text evidence="2">Belongs to the GerABKC lipoprotein family.</text>
</comment>
<dbReference type="Pfam" id="PF05504">
    <property type="entry name" value="Spore_GerAC"/>
    <property type="match status" value="1"/>
</dbReference>
<feature type="signal peptide" evidence="8">
    <location>
        <begin position="1"/>
        <end position="25"/>
    </location>
</feature>
<accession>A0A4S4BPQ9</accession>
<dbReference type="EMBL" id="SSOB01000025">
    <property type="protein sequence ID" value="THF76385.1"/>
    <property type="molecule type" value="Genomic_DNA"/>
</dbReference>
<dbReference type="GO" id="GO:0009847">
    <property type="term" value="P:spore germination"/>
    <property type="evidence" value="ECO:0007669"/>
    <property type="project" value="InterPro"/>
</dbReference>
<evidence type="ECO:0000313" key="11">
    <source>
        <dbReference type="EMBL" id="THF76385.1"/>
    </source>
</evidence>
<comment type="caution">
    <text evidence="11">The sequence shown here is derived from an EMBL/GenBank/DDBJ whole genome shotgun (WGS) entry which is preliminary data.</text>
</comment>
<keyword evidence="4 8" id="KW-0732">Signal</keyword>
<protein>
    <submittedName>
        <fullName evidence="11">Ger(X)C family spore germination protein</fullName>
    </submittedName>
</protein>